<feature type="domain" description="Mannose-1-phosphate guanyltransferase C-terminal" evidence="7">
    <location>
        <begin position="226"/>
        <end position="313"/>
    </location>
</feature>
<dbReference type="RefSeq" id="WP_014126528.1">
    <property type="nucleotide sequence ID" value="NC_016070.1"/>
</dbReference>
<dbReference type="GeneID" id="11263607"/>
<dbReference type="SUPFAM" id="SSF53448">
    <property type="entry name" value="Nucleotide-diphospho-sugar transferases"/>
    <property type="match status" value="1"/>
</dbReference>
<dbReference type="GO" id="GO:0003977">
    <property type="term" value="F:UDP-N-acetylglucosamine diphosphorylase activity"/>
    <property type="evidence" value="ECO:0007669"/>
    <property type="project" value="UniProtKB-EC"/>
</dbReference>
<dbReference type="EMBL" id="FN869859">
    <property type="protein sequence ID" value="CCC81271.1"/>
    <property type="molecule type" value="Genomic_DNA"/>
</dbReference>
<keyword evidence="4" id="KW-0012">Acyltransferase</keyword>
<evidence type="ECO:0000256" key="2">
    <source>
        <dbReference type="ARBA" id="ARBA00022695"/>
    </source>
</evidence>
<dbReference type="STRING" id="768679.TTX_0611"/>
<dbReference type="AlphaFoldDB" id="G4RNX7"/>
<dbReference type="SUPFAM" id="SSF51161">
    <property type="entry name" value="Trimeric LpxA-like enzymes"/>
    <property type="match status" value="1"/>
</dbReference>
<keyword evidence="3" id="KW-0511">Multifunctional enzyme</keyword>
<accession>G4RNX7</accession>
<comment type="catalytic activity">
    <reaction evidence="6">
        <text>N-acetyl-alpha-D-glucosamine 1-phosphate + UTP + H(+) = UDP-N-acetyl-alpha-D-glucosamine + diphosphate</text>
        <dbReference type="Rhea" id="RHEA:13509"/>
        <dbReference type="ChEBI" id="CHEBI:15378"/>
        <dbReference type="ChEBI" id="CHEBI:33019"/>
        <dbReference type="ChEBI" id="CHEBI:46398"/>
        <dbReference type="ChEBI" id="CHEBI:57705"/>
        <dbReference type="ChEBI" id="CHEBI:57776"/>
        <dbReference type="EC" id="2.7.7.23"/>
    </reaction>
</comment>
<evidence type="ECO:0000256" key="1">
    <source>
        <dbReference type="ARBA" id="ARBA00022679"/>
    </source>
</evidence>
<dbReference type="GO" id="GO:0019134">
    <property type="term" value="F:glucosamine-1-phosphate N-acetyltransferase activity"/>
    <property type="evidence" value="ECO:0007669"/>
    <property type="project" value="UniProtKB-EC"/>
</dbReference>
<dbReference type="PANTHER" id="PTHR43584:SF8">
    <property type="entry name" value="N-ACETYLMURAMATE ALPHA-1-PHOSPHATE URIDYLYLTRANSFERASE"/>
    <property type="match status" value="1"/>
</dbReference>
<dbReference type="Pfam" id="PF25087">
    <property type="entry name" value="GMPPB_C"/>
    <property type="match status" value="1"/>
</dbReference>
<evidence type="ECO:0000256" key="6">
    <source>
        <dbReference type="ARBA" id="ARBA00048493"/>
    </source>
</evidence>
<dbReference type="Proteomes" id="UP000002654">
    <property type="component" value="Chromosome"/>
</dbReference>
<organism evidence="8 9">
    <name type="scientific">Thermoproteus tenax (strain ATCC 35583 / DSM 2078 / JCM 9277 / NBRC 100435 / Kra 1)</name>
    <dbReference type="NCBI Taxonomy" id="768679"/>
    <lineage>
        <taxon>Archaea</taxon>
        <taxon>Thermoproteota</taxon>
        <taxon>Thermoprotei</taxon>
        <taxon>Thermoproteales</taxon>
        <taxon>Thermoproteaceae</taxon>
        <taxon>Thermoproteus</taxon>
    </lineage>
</organism>
<dbReference type="PANTHER" id="PTHR43584">
    <property type="entry name" value="NUCLEOTIDYL TRANSFERASE"/>
    <property type="match status" value="1"/>
</dbReference>
<dbReference type="Gene3D" id="2.160.10.10">
    <property type="entry name" value="Hexapeptide repeat proteins"/>
    <property type="match status" value="1"/>
</dbReference>
<dbReference type="KEGG" id="ttn:TTX_0611"/>
<evidence type="ECO:0000256" key="3">
    <source>
        <dbReference type="ARBA" id="ARBA00023268"/>
    </source>
</evidence>
<dbReference type="HOGENOM" id="CLU_029499_0_1_2"/>
<evidence type="ECO:0000256" key="4">
    <source>
        <dbReference type="ARBA" id="ARBA00023315"/>
    </source>
</evidence>
<evidence type="ECO:0000259" key="7">
    <source>
        <dbReference type="Pfam" id="PF25087"/>
    </source>
</evidence>
<gene>
    <name evidence="8" type="primary">snt-6</name>
    <name evidence="8" type="ordered locus">TTX_0611</name>
</gene>
<dbReference type="InterPro" id="IPR011004">
    <property type="entry name" value="Trimer_LpxA-like_sf"/>
</dbReference>
<dbReference type="InterPro" id="IPR050065">
    <property type="entry name" value="GlmU-like"/>
</dbReference>
<dbReference type="PATRIC" id="fig|768679.9.peg.624"/>
<comment type="catalytic activity">
    <reaction evidence="5">
        <text>alpha-D-glucosamine 1-phosphate + acetyl-CoA = N-acetyl-alpha-D-glucosamine 1-phosphate + CoA + H(+)</text>
        <dbReference type="Rhea" id="RHEA:13725"/>
        <dbReference type="ChEBI" id="CHEBI:15378"/>
        <dbReference type="ChEBI" id="CHEBI:57287"/>
        <dbReference type="ChEBI" id="CHEBI:57288"/>
        <dbReference type="ChEBI" id="CHEBI:57776"/>
        <dbReference type="ChEBI" id="CHEBI:58516"/>
        <dbReference type="EC" id="2.3.1.157"/>
    </reaction>
</comment>
<evidence type="ECO:0000256" key="5">
    <source>
        <dbReference type="ARBA" id="ARBA00048247"/>
    </source>
</evidence>
<dbReference type="eggNOG" id="arCOG00666">
    <property type="taxonomic scope" value="Archaea"/>
</dbReference>
<dbReference type="InterPro" id="IPR029044">
    <property type="entry name" value="Nucleotide-diphossugar_trans"/>
</dbReference>
<dbReference type="InterPro" id="IPR056729">
    <property type="entry name" value="GMPPB_C"/>
</dbReference>
<name>G4RNX7_THETK</name>
<evidence type="ECO:0000313" key="8">
    <source>
        <dbReference type="EMBL" id="CCC81271.1"/>
    </source>
</evidence>
<dbReference type="PaxDb" id="768679-TTX_0611"/>
<evidence type="ECO:0000313" key="9">
    <source>
        <dbReference type="Proteomes" id="UP000002654"/>
    </source>
</evidence>
<keyword evidence="2 8" id="KW-0548">Nucleotidyltransferase</keyword>
<keyword evidence="1 8" id="KW-0808">Transferase</keyword>
<proteinExistence type="predicted"/>
<sequence length="360" mass="37960">MDIVPIVVANERHSSFEPLTGGLKSSIRLGGKPLYRYVADILYKIFGRVFIASSEYMEGPYNFLEVKGTSAEEAIVAAEELMASADRLLIADGSIIVEEGAVKALIETMMSAGVESGALGVPTRGVRGLPLEVGAGNLLRGVGGESQLLYGGIAILPRRAVKLAQDGLKFSSILRELSSNGVAVAVWSGRWLKVEEPVDLIDALELVAPSSTFISSKAKISPTAVIEGPVFVDEGAEIDHYAVIKGPAYIGRNAFVGAHALVRNFADLEEGAVVGSSAEITHSLVGPEATVGRGSFVSYSVVGAGAVLEPNVATRSVLREGRTRLRPIEVRGREFYKLGALIGRGERISAGAVLEPGRGF</sequence>
<dbReference type="OrthoDB" id="15372at2157"/>
<reference evidence="8 9" key="1">
    <citation type="journal article" date="2011" name="PLoS ONE">
        <title>The complete genome sequence of Thermoproteus tenax: a physiologically versatile member of the Crenarchaeota.</title>
        <authorList>
            <person name="Siebers B."/>
            <person name="Zaparty M."/>
            <person name="Raddatz G."/>
            <person name="Tjaden B."/>
            <person name="Albers S.V."/>
            <person name="Bell S.D."/>
            <person name="Blombach F."/>
            <person name="Kletzin A."/>
            <person name="Kyrpides N."/>
            <person name="Lanz C."/>
            <person name="Plagens A."/>
            <person name="Rampp M."/>
            <person name="Rosinus A."/>
            <person name="von Jan M."/>
            <person name="Makarova K.S."/>
            <person name="Klenk H.P."/>
            <person name="Schuster S.C."/>
            <person name="Hensel R."/>
        </authorList>
    </citation>
    <scope>NUCLEOTIDE SEQUENCE [LARGE SCALE GENOMIC DNA]</scope>
    <source>
        <strain evidence="9">ATCC 35583 / DSM 2078 / JCM 9277 / NBRC 100435 / Kra 1</strain>
    </source>
</reference>
<keyword evidence="9" id="KW-1185">Reference proteome</keyword>
<dbReference type="EC" id="2.7.7.-" evidence="8"/>
<protein>
    <submittedName>
        <fullName evidence="8">Sugar phosphate nucleotidyltransferase</fullName>
        <ecNumber evidence="8">2.7.7.-</ecNumber>
    </submittedName>
</protein>
<dbReference type="PROSITE" id="PS00101">
    <property type="entry name" value="HEXAPEP_TRANSFERASES"/>
    <property type="match status" value="1"/>
</dbReference>
<dbReference type="InterPro" id="IPR018357">
    <property type="entry name" value="Hexapep_transf_CS"/>
</dbReference>